<dbReference type="Proteomes" id="UP000641646">
    <property type="component" value="Unassembled WGS sequence"/>
</dbReference>
<reference evidence="1" key="1">
    <citation type="journal article" date="2015" name="ISME J.">
        <title>Draft Genome Sequence of Streptomyces incarnatus NRRL8089, which Produces the Nucleoside Antibiotic Sinefungin.</title>
        <authorList>
            <person name="Oshima K."/>
            <person name="Hattori M."/>
            <person name="Shimizu H."/>
            <person name="Fukuda K."/>
            <person name="Nemoto M."/>
            <person name="Inagaki K."/>
            <person name="Tamura T."/>
        </authorList>
    </citation>
    <scope>NUCLEOTIDE SEQUENCE</scope>
    <source>
        <strain evidence="1">FACHB-1375</strain>
    </source>
</reference>
<sequence length="72" mass="8081">MEEFGGRTVSYYDFDDHFWSPKEVCGQQPPKKTQKRIWGIWKLTGIGGGGVSRKYGSVSADVKDSLDRTPQA</sequence>
<evidence type="ECO:0000313" key="2">
    <source>
        <dbReference type="Proteomes" id="UP000641646"/>
    </source>
</evidence>
<name>A0A926VFD7_9CYAN</name>
<keyword evidence="2" id="KW-1185">Reference proteome</keyword>
<protein>
    <submittedName>
        <fullName evidence="1">Uncharacterized protein</fullName>
    </submittedName>
</protein>
<comment type="caution">
    <text evidence="1">The sequence shown here is derived from an EMBL/GenBank/DDBJ whole genome shotgun (WGS) entry which is preliminary data.</text>
</comment>
<organism evidence="1 2">
    <name type="scientific">Aerosakkonema funiforme FACHB-1375</name>
    <dbReference type="NCBI Taxonomy" id="2949571"/>
    <lineage>
        <taxon>Bacteria</taxon>
        <taxon>Bacillati</taxon>
        <taxon>Cyanobacteriota</taxon>
        <taxon>Cyanophyceae</taxon>
        <taxon>Oscillatoriophycideae</taxon>
        <taxon>Aerosakkonematales</taxon>
        <taxon>Aerosakkonemataceae</taxon>
        <taxon>Aerosakkonema</taxon>
    </lineage>
</organism>
<accession>A0A926VFD7</accession>
<gene>
    <name evidence="1" type="ORF">H6G03_16935</name>
</gene>
<evidence type="ECO:0000313" key="1">
    <source>
        <dbReference type="EMBL" id="MBD2182731.1"/>
    </source>
</evidence>
<proteinExistence type="predicted"/>
<dbReference type="EMBL" id="JACJPW010000041">
    <property type="protein sequence ID" value="MBD2182731.1"/>
    <property type="molecule type" value="Genomic_DNA"/>
</dbReference>
<dbReference type="AlphaFoldDB" id="A0A926VFD7"/>
<reference evidence="1" key="2">
    <citation type="submission" date="2020-08" db="EMBL/GenBank/DDBJ databases">
        <authorList>
            <person name="Chen M."/>
            <person name="Teng W."/>
            <person name="Zhao L."/>
            <person name="Hu C."/>
            <person name="Zhou Y."/>
            <person name="Han B."/>
            <person name="Song L."/>
            <person name="Shu W."/>
        </authorList>
    </citation>
    <scope>NUCLEOTIDE SEQUENCE</scope>
    <source>
        <strain evidence="1">FACHB-1375</strain>
    </source>
</reference>